<dbReference type="NCBIfam" id="TIGR00008">
    <property type="entry name" value="infA"/>
    <property type="match status" value="1"/>
</dbReference>
<dbReference type="CDD" id="cd04451">
    <property type="entry name" value="S1_IF1"/>
    <property type="match status" value="1"/>
</dbReference>
<organism evidence="7 8">
    <name type="scientific">bacterium (Candidatus Gribaldobacteria) CG08_land_8_20_14_0_20_39_15</name>
    <dbReference type="NCBI Taxonomy" id="2014273"/>
    <lineage>
        <taxon>Bacteria</taxon>
        <taxon>Candidatus Gribaldobacteria</taxon>
    </lineage>
</organism>
<gene>
    <name evidence="4" type="primary">infA</name>
    <name evidence="7" type="ORF">COT20_01750</name>
</gene>
<dbReference type="GO" id="GO:0019843">
    <property type="term" value="F:rRNA binding"/>
    <property type="evidence" value="ECO:0007669"/>
    <property type="project" value="UniProtKB-UniRule"/>
</dbReference>
<dbReference type="HAMAP" id="MF_00075">
    <property type="entry name" value="IF_1"/>
    <property type="match status" value="1"/>
</dbReference>
<dbReference type="PROSITE" id="PS50832">
    <property type="entry name" value="S1_IF1_TYPE"/>
    <property type="match status" value="1"/>
</dbReference>
<keyword evidence="4" id="KW-0694">RNA-binding</keyword>
<dbReference type="InterPro" id="IPR006196">
    <property type="entry name" value="RNA-binding_domain_S1_IF1"/>
</dbReference>
<proteinExistence type="inferred from homology"/>
<evidence type="ECO:0000259" key="6">
    <source>
        <dbReference type="PROSITE" id="PS50832"/>
    </source>
</evidence>
<dbReference type="PANTHER" id="PTHR33370:SF1">
    <property type="entry name" value="TRANSLATION INITIATION FACTOR IF-1, CHLOROPLASTIC"/>
    <property type="match status" value="1"/>
</dbReference>
<dbReference type="FunFam" id="2.40.50.140:FF:000002">
    <property type="entry name" value="Translation initiation factor IF-1"/>
    <property type="match status" value="1"/>
</dbReference>
<dbReference type="SMART" id="SM00316">
    <property type="entry name" value="S1"/>
    <property type="match status" value="1"/>
</dbReference>
<evidence type="ECO:0000256" key="3">
    <source>
        <dbReference type="ARBA" id="ARBA00022917"/>
    </source>
</evidence>
<accession>A0A2M6XUE6</accession>
<dbReference type="InterPro" id="IPR003029">
    <property type="entry name" value="S1_domain"/>
</dbReference>
<feature type="domain" description="S1-like" evidence="6">
    <location>
        <begin position="1"/>
        <end position="73"/>
    </location>
</feature>
<name>A0A2M6XUE6_9BACT</name>
<comment type="function">
    <text evidence="4">One of the essential components for the initiation of protein synthesis. Stabilizes the binding of IF-2 and IF-3 on the 30S subunit to which N-formylmethionyl-tRNA(fMet) subsequently binds. Helps modulate mRNA selection, yielding the 30S pre-initiation complex (PIC). Upon addition of the 50S ribosomal subunit IF-1, IF-2 and IF-3 are released leaving the mature 70S translation initiation complex.</text>
</comment>
<evidence type="ECO:0000313" key="7">
    <source>
        <dbReference type="EMBL" id="PIU15395.1"/>
    </source>
</evidence>
<dbReference type="GO" id="GO:0003743">
    <property type="term" value="F:translation initiation factor activity"/>
    <property type="evidence" value="ECO:0007669"/>
    <property type="project" value="UniProtKB-UniRule"/>
</dbReference>
<reference evidence="8" key="1">
    <citation type="submission" date="2017-09" db="EMBL/GenBank/DDBJ databases">
        <title>Depth-based differentiation of microbial function through sediment-hosted aquifers and enrichment of novel symbionts in the deep terrestrial subsurface.</title>
        <authorList>
            <person name="Probst A.J."/>
            <person name="Ladd B."/>
            <person name="Jarett J.K."/>
            <person name="Geller-Mcgrath D.E."/>
            <person name="Sieber C.M.K."/>
            <person name="Emerson J.B."/>
            <person name="Anantharaman K."/>
            <person name="Thomas B.C."/>
            <person name="Malmstrom R."/>
            <person name="Stieglmeier M."/>
            <person name="Klingl A."/>
            <person name="Woyke T."/>
            <person name="Ryan C.M."/>
            <person name="Banfield J.F."/>
        </authorList>
    </citation>
    <scope>NUCLEOTIDE SEQUENCE [LARGE SCALE GENOMIC DNA]</scope>
</reference>
<dbReference type="InterPro" id="IPR004368">
    <property type="entry name" value="TIF_IF1"/>
</dbReference>
<comment type="similarity">
    <text evidence="1 4">Belongs to the IF-1 family.</text>
</comment>
<evidence type="ECO:0000256" key="2">
    <source>
        <dbReference type="ARBA" id="ARBA00022540"/>
    </source>
</evidence>
<dbReference type="EMBL" id="PEXQ01000043">
    <property type="protein sequence ID" value="PIU15395.1"/>
    <property type="molecule type" value="Genomic_DNA"/>
</dbReference>
<comment type="subcellular location">
    <subcellularLocation>
        <location evidence="4">Cytoplasm</location>
    </subcellularLocation>
</comment>
<dbReference type="Proteomes" id="UP000229784">
    <property type="component" value="Unassembled WGS sequence"/>
</dbReference>
<dbReference type="Gene3D" id="2.40.50.140">
    <property type="entry name" value="Nucleic acid-binding proteins"/>
    <property type="match status" value="1"/>
</dbReference>
<keyword evidence="3 4" id="KW-0648">Protein biosynthesis</keyword>
<dbReference type="PANTHER" id="PTHR33370">
    <property type="entry name" value="TRANSLATION INITIATION FACTOR IF-1, CHLOROPLASTIC"/>
    <property type="match status" value="1"/>
</dbReference>
<evidence type="ECO:0000256" key="4">
    <source>
        <dbReference type="HAMAP-Rule" id="MF_00075"/>
    </source>
</evidence>
<dbReference type="AlphaFoldDB" id="A0A2M6XUE6"/>
<comment type="subunit">
    <text evidence="4">Component of the 30S ribosomal translation pre-initiation complex which assembles on the 30S ribosome in the order IF-2 and IF-3, IF-1 and N-formylmethionyl-tRNA(fMet); mRNA recruitment can occur at any time during PIC assembly.</text>
</comment>
<dbReference type="Pfam" id="PF01176">
    <property type="entry name" value="eIF-1a"/>
    <property type="match status" value="1"/>
</dbReference>
<dbReference type="SUPFAM" id="SSF50249">
    <property type="entry name" value="Nucleic acid-binding proteins"/>
    <property type="match status" value="1"/>
</dbReference>
<dbReference type="GO" id="GO:0043022">
    <property type="term" value="F:ribosome binding"/>
    <property type="evidence" value="ECO:0007669"/>
    <property type="project" value="UniProtKB-UniRule"/>
</dbReference>
<dbReference type="InterPro" id="IPR012340">
    <property type="entry name" value="NA-bd_OB-fold"/>
</dbReference>
<dbReference type="GO" id="GO:0005829">
    <property type="term" value="C:cytosol"/>
    <property type="evidence" value="ECO:0007669"/>
    <property type="project" value="TreeGrafter"/>
</dbReference>
<protein>
    <recommendedName>
        <fullName evidence="4 5">Translation initiation factor IF-1</fullName>
    </recommendedName>
</protein>
<keyword evidence="2 4" id="KW-0396">Initiation factor</keyword>
<evidence type="ECO:0000256" key="1">
    <source>
        <dbReference type="ARBA" id="ARBA00010939"/>
    </source>
</evidence>
<sequence>MSARRGRIEVQAKVTKALPNSMFQVELENGHKPLVYLSGKIKMNRITVLIGDVVTVELSPYDLNKGRIIFKKK</sequence>
<evidence type="ECO:0000256" key="5">
    <source>
        <dbReference type="NCBIfam" id="TIGR00008"/>
    </source>
</evidence>
<keyword evidence="4" id="KW-0699">rRNA-binding</keyword>
<keyword evidence="4" id="KW-0963">Cytoplasm</keyword>
<comment type="caution">
    <text evidence="7">The sequence shown here is derived from an EMBL/GenBank/DDBJ whole genome shotgun (WGS) entry which is preliminary data.</text>
</comment>
<evidence type="ECO:0000313" key="8">
    <source>
        <dbReference type="Proteomes" id="UP000229784"/>
    </source>
</evidence>